<dbReference type="InterPro" id="IPR045257">
    <property type="entry name" value="E2/Pdx1"/>
</dbReference>
<evidence type="ECO:0000256" key="3">
    <source>
        <dbReference type="ARBA" id="ARBA00022946"/>
    </source>
</evidence>
<feature type="domain" description="Peripheral subunit-binding (PSBD)" evidence="6">
    <location>
        <begin position="175"/>
        <end position="215"/>
    </location>
</feature>
<gene>
    <name evidence="7" type="ORF">PVAG01_08129</name>
</gene>
<dbReference type="Gene3D" id="2.40.50.100">
    <property type="match status" value="1"/>
</dbReference>
<proteinExistence type="inferred from homology"/>
<keyword evidence="7" id="KW-0670">Pyruvate</keyword>
<evidence type="ECO:0000256" key="2">
    <source>
        <dbReference type="ARBA" id="ARBA00022823"/>
    </source>
</evidence>
<keyword evidence="8" id="KW-1185">Reference proteome</keyword>
<comment type="similarity">
    <text evidence="1">Belongs to the 2-oxoacid dehydrogenase family.</text>
</comment>
<dbReference type="InterPro" id="IPR004167">
    <property type="entry name" value="PSBD"/>
</dbReference>
<dbReference type="InterPro" id="IPR011053">
    <property type="entry name" value="Single_hybrid_motif"/>
</dbReference>
<dbReference type="PROSITE" id="PS50968">
    <property type="entry name" value="BIOTINYL_LIPOYL"/>
    <property type="match status" value="1"/>
</dbReference>
<keyword evidence="2" id="KW-0450">Lipoyl</keyword>
<dbReference type="Pfam" id="PF02817">
    <property type="entry name" value="E3_binding"/>
    <property type="match status" value="1"/>
</dbReference>
<evidence type="ECO:0000259" key="6">
    <source>
        <dbReference type="PROSITE" id="PS51826"/>
    </source>
</evidence>
<evidence type="ECO:0000313" key="8">
    <source>
        <dbReference type="Proteomes" id="UP001629113"/>
    </source>
</evidence>
<dbReference type="CDD" id="cd06849">
    <property type="entry name" value="lipoyl_domain"/>
    <property type="match status" value="1"/>
</dbReference>
<dbReference type="Pfam" id="PF00364">
    <property type="entry name" value="Biotin_lipoyl"/>
    <property type="match status" value="1"/>
</dbReference>
<accession>A0ABR4P969</accession>
<dbReference type="PROSITE" id="PS51826">
    <property type="entry name" value="PSBD"/>
    <property type="match status" value="1"/>
</dbReference>
<reference evidence="7 8" key="1">
    <citation type="submission" date="2024-06" db="EMBL/GenBank/DDBJ databases">
        <title>Complete genome of Phlyctema vagabunda strain 19-DSS-EL-015.</title>
        <authorList>
            <person name="Fiorenzani C."/>
        </authorList>
    </citation>
    <scope>NUCLEOTIDE SEQUENCE [LARGE SCALE GENOMIC DNA]</scope>
    <source>
        <strain evidence="7 8">19-DSS-EL-015</strain>
    </source>
</reference>
<comment type="caution">
    <text evidence="7">The sequence shown here is derived from an EMBL/GenBank/DDBJ whole genome shotgun (WGS) entry which is preliminary data.</text>
</comment>
<evidence type="ECO:0000256" key="1">
    <source>
        <dbReference type="ARBA" id="ARBA00007317"/>
    </source>
</evidence>
<dbReference type="SUPFAM" id="SSF47005">
    <property type="entry name" value="Peripheral subunit-binding domain of 2-oxo acid dehydrogenase complex"/>
    <property type="match status" value="1"/>
</dbReference>
<dbReference type="PROSITE" id="PS00189">
    <property type="entry name" value="LIPOYL"/>
    <property type="match status" value="1"/>
</dbReference>
<feature type="domain" description="Lipoyl-binding" evidence="5">
    <location>
        <begin position="37"/>
        <end position="113"/>
    </location>
</feature>
<feature type="compositionally biased region" description="Basic and acidic residues" evidence="4">
    <location>
        <begin position="134"/>
        <end position="148"/>
    </location>
</feature>
<evidence type="ECO:0000256" key="4">
    <source>
        <dbReference type="SAM" id="MobiDB-lite"/>
    </source>
</evidence>
<dbReference type="EMBL" id="JBFCZG010000007">
    <property type="protein sequence ID" value="KAL3419631.1"/>
    <property type="molecule type" value="Genomic_DNA"/>
</dbReference>
<keyword evidence="3" id="KW-0809">Transit peptide</keyword>
<dbReference type="InterPro" id="IPR036625">
    <property type="entry name" value="E3-bd_dom_sf"/>
</dbReference>
<evidence type="ECO:0000259" key="5">
    <source>
        <dbReference type="PROSITE" id="PS50968"/>
    </source>
</evidence>
<sequence length="430" mass="45237">MASFATACRLSARLTSRQIRQDAAARGFRTSAACLTAQNFTMPALSPTMTEGNIAKWSVKEGDSFSAGDVLLEIETDKASMDVEAQDDGIMAKITAQDGTKGIKVGTRIGVLAEPGDDLSTLEIPAEPTSDAPAPKKEASPPKLETKSEPVPSSSGSSAPAPAKKTGKAKKQTRPLLPSVQHLITQHGLSASAIDEMTPSGPNNRLLKGDVLAYVGSIATSYPTELSSKIQKLSHLDLSNIKIAPPKAPKAAKTAEPIPEPVVQNLEVAVSVSLAAVTEVQKRVQSTLGVFMPLSTFIARAADVANDDLPRSKFYKPSADDLFNQVLGLDKISSQGGVRGSFTPQITALPVPSLATRSSKTPAKKVDILDILAGASRPVPRSRPLSALPGVSANVNLFSVSVPKGDEKRAQVFLDRVKAVLEVEPGRLIL</sequence>
<protein>
    <submittedName>
        <fullName evidence="7">Pyruvate dehydrogenase e2 component (Dihydrolipoamide acetyltransferase)</fullName>
    </submittedName>
</protein>
<dbReference type="SUPFAM" id="SSF51230">
    <property type="entry name" value="Single hybrid motif"/>
    <property type="match status" value="1"/>
</dbReference>
<dbReference type="InterPro" id="IPR000089">
    <property type="entry name" value="Biotin_lipoyl"/>
</dbReference>
<evidence type="ECO:0000313" key="7">
    <source>
        <dbReference type="EMBL" id="KAL3419631.1"/>
    </source>
</evidence>
<dbReference type="PANTHER" id="PTHR23151">
    <property type="entry name" value="DIHYDROLIPOAMIDE ACETYL/SUCCINYL-TRANSFERASE-RELATED"/>
    <property type="match status" value="1"/>
</dbReference>
<dbReference type="InterPro" id="IPR003016">
    <property type="entry name" value="2-oxoA_DH_lipoyl-BS"/>
</dbReference>
<organism evidence="7 8">
    <name type="scientific">Phlyctema vagabunda</name>
    <dbReference type="NCBI Taxonomy" id="108571"/>
    <lineage>
        <taxon>Eukaryota</taxon>
        <taxon>Fungi</taxon>
        <taxon>Dikarya</taxon>
        <taxon>Ascomycota</taxon>
        <taxon>Pezizomycotina</taxon>
        <taxon>Leotiomycetes</taxon>
        <taxon>Helotiales</taxon>
        <taxon>Dermateaceae</taxon>
        <taxon>Phlyctema</taxon>
    </lineage>
</organism>
<name>A0ABR4P969_9HELO</name>
<dbReference type="Gene3D" id="4.10.320.10">
    <property type="entry name" value="E3-binding domain"/>
    <property type="match status" value="1"/>
</dbReference>
<dbReference type="Proteomes" id="UP001629113">
    <property type="component" value="Unassembled WGS sequence"/>
</dbReference>
<feature type="region of interest" description="Disordered" evidence="4">
    <location>
        <begin position="116"/>
        <end position="175"/>
    </location>
</feature>
<feature type="compositionally biased region" description="Low complexity" evidence="4">
    <location>
        <begin position="149"/>
        <end position="164"/>
    </location>
</feature>
<dbReference type="PANTHER" id="PTHR23151:SF82">
    <property type="entry name" value="PYRUVATE DEHYDROGENASE COMPLEX PROTEIN X COMPONENT, MITOCHONDRIAL"/>
    <property type="match status" value="1"/>
</dbReference>